<evidence type="ECO:0000313" key="1">
    <source>
        <dbReference type="EMBL" id="EDN00237.1"/>
    </source>
</evidence>
<reference evidence="1 2" key="1">
    <citation type="submission" date="2007-04" db="EMBL/GenBank/DDBJ databases">
        <authorList>
            <person name="Fulton L."/>
            <person name="Clifton S."/>
            <person name="Fulton B."/>
            <person name="Xu J."/>
            <person name="Minx P."/>
            <person name="Pepin K.H."/>
            <person name="Johnson M."/>
            <person name="Thiruvilangam P."/>
            <person name="Bhonagiri V."/>
            <person name="Nash W.E."/>
            <person name="Mardis E.R."/>
            <person name="Wilson R.K."/>
        </authorList>
    </citation>
    <scope>NUCLEOTIDE SEQUENCE [LARGE SCALE GENOMIC DNA]</scope>
    <source>
        <strain evidence="1 2">ATCC 29799</strain>
    </source>
</reference>
<dbReference type="AlphaFoldDB" id="A6NV35"/>
<gene>
    <name evidence="1" type="ORF">BACCAP_02071</name>
</gene>
<keyword evidence="2" id="KW-1185">Reference proteome</keyword>
<comment type="caution">
    <text evidence="1">The sequence shown here is derived from an EMBL/GenBank/DDBJ whole genome shotgun (WGS) entry which is preliminary data.</text>
</comment>
<name>A6NV35_9FIRM</name>
<evidence type="ECO:0000313" key="2">
    <source>
        <dbReference type="Proteomes" id="UP000003639"/>
    </source>
</evidence>
<sequence>MLHVRVHPFLYAGFRLCGVPGSGIQAILENGGKSTYNE</sequence>
<organism evidence="1 2">
    <name type="scientific">Pseudoflavonifractor capillosus ATCC 29799</name>
    <dbReference type="NCBI Taxonomy" id="411467"/>
    <lineage>
        <taxon>Bacteria</taxon>
        <taxon>Bacillati</taxon>
        <taxon>Bacillota</taxon>
        <taxon>Clostridia</taxon>
        <taxon>Eubacteriales</taxon>
        <taxon>Oscillospiraceae</taxon>
        <taxon>Pseudoflavonifractor</taxon>
    </lineage>
</organism>
<proteinExistence type="predicted"/>
<dbReference type="EMBL" id="AAXG02000012">
    <property type="protein sequence ID" value="EDN00237.1"/>
    <property type="molecule type" value="Genomic_DNA"/>
</dbReference>
<protein>
    <submittedName>
        <fullName evidence="1">Uncharacterized protein</fullName>
    </submittedName>
</protein>
<accession>A6NV35</accession>
<dbReference type="Proteomes" id="UP000003639">
    <property type="component" value="Unassembled WGS sequence"/>
</dbReference>
<reference evidence="1 2" key="2">
    <citation type="submission" date="2007-06" db="EMBL/GenBank/DDBJ databases">
        <title>Draft genome sequence of Pseudoflavonifractor capillosus ATCC 29799.</title>
        <authorList>
            <person name="Sudarsanam P."/>
            <person name="Ley R."/>
            <person name="Guruge J."/>
            <person name="Turnbaugh P.J."/>
            <person name="Mahowald M."/>
            <person name="Liep D."/>
            <person name="Gordon J."/>
        </authorList>
    </citation>
    <scope>NUCLEOTIDE SEQUENCE [LARGE SCALE GENOMIC DNA]</scope>
    <source>
        <strain evidence="1 2">ATCC 29799</strain>
    </source>
</reference>